<dbReference type="GeneID" id="20198766"/>
<dbReference type="EnsemblMetazoa" id="HelroT160497">
    <property type="protein sequence ID" value="HelroP160497"/>
    <property type="gene ID" value="HelroG160497"/>
</dbReference>
<organism evidence="3 4">
    <name type="scientific">Helobdella robusta</name>
    <name type="common">Californian leech</name>
    <dbReference type="NCBI Taxonomy" id="6412"/>
    <lineage>
        <taxon>Eukaryota</taxon>
        <taxon>Metazoa</taxon>
        <taxon>Spiralia</taxon>
        <taxon>Lophotrochozoa</taxon>
        <taxon>Annelida</taxon>
        <taxon>Clitellata</taxon>
        <taxon>Hirudinea</taxon>
        <taxon>Rhynchobdellida</taxon>
        <taxon>Glossiphoniidae</taxon>
        <taxon>Helobdella</taxon>
    </lineage>
</organism>
<reference evidence="4" key="1">
    <citation type="submission" date="2012-12" db="EMBL/GenBank/DDBJ databases">
        <authorList>
            <person name="Hellsten U."/>
            <person name="Grimwood J."/>
            <person name="Chapman J.A."/>
            <person name="Shapiro H."/>
            <person name="Aerts A."/>
            <person name="Otillar R.P."/>
            <person name="Terry A.Y."/>
            <person name="Boore J.L."/>
            <person name="Simakov O."/>
            <person name="Marletaz F."/>
            <person name="Cho S.-J."/>
            <person name="Edsinger-Gonzales E."/>
            <person name="Havlak P."/>
            <person name="Kuo D.-H."/>
            <person name="Larsson T."/>
            <person name="Lv J."/>
            <person name="Arendt D."/>
            <person name="Savage R."/>
            <person name="Osoegawa K."/>
            <person name="de Jong P."/>
            <person name="Lindberg D.R."/>
            <person name="Seaver E.C."/>
            <person name="Weisblat D.A."/>
            <person name="Putnam N.H."/>
            <person name="Grigoriev I.V."/>
            <person name="Rokhsar D.S."/>
        </authorList>
    </citation>
    <scope>NUCLEOTIDE SEQUENCE</scope>
</reference>
<keyword evidence="1" id="KW-0472">Membrane</keyword>
<feature type="transmembrane region" description="Helical" evidence="1">
    <location>
        <begin position="72"/>
        <end position="98"/>
    </location>
</feature>
<reference evidence="3" key="3">
    <citation type="submission" date="2015-06" db="UniProtKB">
        <authorList>
            <consortium name="EnsemblMetazoa"/>
        </authorList>
    </citation>
    <scope>IDENTIFICATION</scope>
</reference>
<dbReference type="KEGG" id="hro:HELRODRAFT_160497"/>
<reference evidence="2 4" key="2">
    <citation type="journal article" date="2013" name="Nature">
        <title>Insights into bilaterian evolution from three spiralian genomes.</title>
        <authorList>
            <person name="Simakov O."/>
            <person name="Marletaz F."/>
            <person name="Cho S.J."/>
            <person name="Edsinger-Gonzales E."/>
            <person name="Havlak P."/>
            <person name="Hellsten U."/>
            <person name="Kuo D.H."/>
            <person name="Larsson T."/>
            <person name="Lv J."/>
            <person name="Arendt D."/>
            <person name="Savage R."/>
            <person name="Osoegawa K."/>
            <person name="de Jong P."/>
            <person name="Grimwood J."/>
            <person name="Chapman J.A."/>
            <person name="Shapiro H."/>
            <person name="Aerts A."/>
            <person name="Otillar R.P."/>
            <person name="Terry A.Y."/>
            <person name="Boore J.L."/>
            <person name="Grigoriev I.V."/>
            <person name="Lindberg D.R."/>
            <person name="Seaver E.C."/>
            <person name="Weisblat D.A."/>
            <person name="Putnam N.H."/>
            <person name="Rokhsar D.S."/>
        </authorList>
    </citation>
    <scope>NUCLEOTIDE SEQUENCE</scope>
</reference>
<accession>T1EQB6</accession>
<dbReference type="Proteomes" id="UP000015101">
    <property type="component" value="Unassembled WGS sequence"/>
</dbReference>
<keyword evidence="4" id="KW-1185">Reference proteome</keyword>
<dbReference type="EMBL" id="KB096324">
    <property type="protein sequence ID" value="ESO06333.1"/>
    <property type="molecule type" value="Genomic_DNA"/>
</dbReference>
<keyword evidence="1" id="KW-1133">Transmembrane helix</keyword>
<dbReference type="EMBL" id="AMQM01000610">
    <property type="status" value="NOT_ANNOTATED_CDS"/>
    <property type="molecule type" value="Genomic_DNA"/>
</dbReference>
<proteinExistence type="predicted"/>
<evidence type="ECO:0000313" key="4">
    <source>
        <dbReference type="Proteomes" id="UP000015101"/>
    </source>
</evidence>
<evidence type="ECO:0000313" key="3">
    <source>
        <dbReference type="EnsemblMetazoa" id="HelroP160497"/>
    </source>
</evidence>
<dbReference type="InParanoid" id="T1EQB6"/>
<dbReference type="CTD" id="20198766"/>
<dbReference type="RefSeq" id="XP_009015701.1">
    <property type="nucleotide sequence ID" value="XM_009017453.1"/>
</dbReference>
<name>T1EQB6_HELRO</name>
<evidence type="ECO:0000313" key="2">
    <source>
        <dbReference type="EMBL" id="ESO06333.1"/>
    </source>
</evidence>
<keyword evidence="1" id="KW-0812">Transmembrane</keyword>
<gene>
    <name evidence="3" type="primary">20198766</name>
    <name evidence="2" type="ORF">HELRODRAFT_160497</name>
</gene>
<dbReference type="HOGENOM" id="CLU_1733472_0_0_1"/>
<sequence>MQTTTATKVSNKILHNISTNSTKRQNNSLNYEKDEQYLDDQPIGMQTTTQTLTTSSPTWLDNLTNMAKDPMIQLFGIVFILFFLTAILATVNFCIWYFEKRRRRGPVHWRASPGVDIISTTSRPPGQTPKRSFHIQHALYKTVRRPSAMPP</sequence>
<dbReference type="AlphaFoldDB" id="T1EQB6"/>
<evidence type="ECO:0000256" key="1">
    <source>
        <dbReference type="SAM" id="Phobius"/>
    </source>
</evidence>
<protein>
    <submittedName>
        <fullName evidence="2 3">Uncharacterized protein</fullName>
    </submittedName>
</protein>